<keyword evidence="3" id="KW-1185">Reference proteome</keyword>
<name>A0ABT6HZV7_9ACTN</name>
<organism evidence="2 3">
    <name type="scientific">Streptomyces chengmaiensis</name>
    <dbReference type="NCBI Taxonomy" id="3040919"/>
    <lineage>
        <taxon>Bacteria</taxon>
        <taxon>Bacillati</taxon>
        <taxon>Actinomycetota</taxon>
        <taxon>Actinomycetes</taxon>
        <taxon>Kitasatosporales</taxon>
        <taxon>Streptomycetaceae</taxon>
        <taxon>Streptomyces</taxon>
    </lineage>
</organism>
<protein>
    <submittedName>
        <fullName evidence="2">Lasso peptide biosynthesis protein</fullName>
    </submittedName>
</protein>
<gene>
    <name evidence="2" type="ORF">QCN29_35210</name>
</gene>
<sequence>MVPTARPTAPRRDRLAAAVALALSLAMSRWPLRWQFAAVRLLHGLPYARLVRLEALYTAVLAVIPSWWPGRIACMEISLATVLATVLTGRRARWVLGARFLPDAAHAWAEVPEGAAAGTSATRSTGRGCRSCPCHRQPWAAVVRGWPVPPHPGPRPHSNE</sequence>
<dbReference type="Pfam" id="PF13471">
    <property type="entry name" value="Transglut_core3"/>
    <property type="match status" value="1"/>
</dbReference>
<dbReference type="Proteomes" id="UP001223144">
    <property type="component" value="Unassembled WGS sequence"/>
</dbReference>
<evidence type="ECO:0000259" key="1">
    <source>
        <dbReference type="Pfam" id="PF13471"/>
    </source>
</evidence>
<proteinExistence type="predicted"/>
<accession>A0ABT6HZV7</accession>
<dbReference type="RefSeq" id="WP_279933304.1">
    <property type="nucleotide sequence ID" value="NZ_JARWBG010000091.1"/>
</dbReference>
<dbReference type="InterPro" id="IPR032708">
    <property type="entry name" value="McjB_C"/>
</dbReference>
<evidence type="ECO:0000313" key="2">
    <source>
        <dbReference type="EMBL" id="MDH2393916.1"/>
    </source>
</evidence>
<evidence type="ECO:0000313" key="3">
    <source>
        <dbReference type="Proteomes" id="UP001223144"/>
    </source>
</evidence>
<dbReference type="EMBL" id="JARWBG010000091">
    <property type="protein sequence ID" value="MDH2393916.1"/>
    <property type="molecule type" value="Genomic_DNA"/>
</dbReference>
<comment type="caution">
    <text evidence="2">The sequence shown here is derived from an EMBL/GenBank/DDBJ whole genome shotgun (WGS) entry which is preliminary data.</text>
</comment>
<feature type="domain" description="Microcin J25-processing protein McjB C-terminal" evidence="1">
    <location>
        <begin position="21"/>
        <end position="115"/>
    </location>
</feature>
<reference evidence="2 3" key="1">
    <citation type="submission" date="2023-04" db="EMBL/GenBank/DDBJ databases">
        <title>Streptomyces chengmaiensis sp. nov. isolated from the stem of mangrove plant in Hainan.</title>
        <authorList>
            <person name="Huang X."/>
            <person name="Zhou S."/>
            <person name="Chu X."/>
            <person name="Xie Y."/>
            <person name="Lin Y."/>
        </authorList>
    </citation>
    <scope>NUCLEOTIDE SEQUENCE [LARGE SCALE GENOMIC DNA]</scope>
    <source>
        <strain evidence="2 3">HNM0663</strain>
    </source>
</reference>